<gene>
    <name evidence="2" type="primary">ITIH2</name>
    <name evidence="2" type="ORF">XENOCAPTIV_001129</name>
</gene>
<dbReference type="Pfam" id="PF06668">
    <property type="entry name" value="ITI_HC_C"/>
    <property type="match status" value="1"/>
</dbReference>
<sequence>MVSHGLGQQTLKWFCLISCFSQLIRNKKLDFTGQFSREPEVSVYDIHEGPDPLKEEATMEVKGNTLLVTRGWQKDYRDDKKRGSNIYCWFMHNSAKGFIDGHYTDYILPDLNSFLQTV</sequence>
<keyword evidence="3" id="KW-1185">Reference proteome</keyword>
<organism evidence="2 3">
    <name type="scientific">Xenoophorus captivus</name>
    <dbReference type="NCBI Taxonomy" id="1517983"/>
    <lineage>
        <taxon>Eukaryota</taxon>
        <taxon>Metazoa</taxon>
        <taxon>Chordata</taxon>
        <taxon>Craniata</taxon>
        <taxon>Vertebrata</taxon>
        <taxon>Euteleostomi</taxon>
        <taxon>Actinopterygii</taxon>
        <taxon>Neopterygii</taxon>
        <taxon>Teleostei</taxon>
        <taxon>Neoteleostei</taxon>
        <taxon>Acanthomorphata</taxon>
        <taxon>Ovalentaria</taxon>
        <taxon>Atherinomorphae</taxon>
        <taxon>Cyprinodontiformes</taxon>
        <taxon>Goodeidae</taxon>
        <taxon>Xenoophorus</taxon>
    </lineage>
</organism>
<name>A0ABV0R641_9TELE</name>
<evidence type="ECO:0000313" key="3">
    <source>
        <dbReference type="Proteomes" id="UP001434883"/>
    </source>
</evidence>
<comment type="caution">
    <text evidence="2">The sequence shown here is derived from an EMBL/GenBank/DDBJ whole genome shotgun (WGS) entry which is preliminary data.</text>
</comment>
<dbReference type="EMBL" id="JAHRIN010034713">
    <property type="protein sequence ID" value="MEQ2203590.1"/>
    <property type="molecule type" value="Genomic_DNA"/>
</dbReference>
<dbReference type="Proteomes" id="UP001434883">
    <property type="component" value="Unassembled WGS sequence"/>
</dbReference>
<dbReference type="InterPro" id="IPR010600">
    <property type="entry name" value="ITI_HC_C"/>
</dbReference>
<reference evidence="2 3" key="1">
    <citation type="submission" date="2021-06" db="EMBL/GenBank/DDBJ databases">
        <authorList>
            <person name="Palmer J.M."/>
        </authorList>
    </citation>
    <scope>NUCLEOTIDE SEQUENCE [LARGE SCALE GENOMIC DNA]</scope>
    <source>
        <strain evidence="2 3">XC_2019</strain>
        <tissue evidence="2">Muscle</tissue>
    </source>
</reference>
<evidence type="ECO:0000313" key="2">
    <source>
        <dbReference type="EMBL" id="MEQ2203590.1"/>
    </source>
</evidence>
<protein>
    <submittedName>
        <fullName evidence="2">Inter-alpha-trypsin inhibitor heavy chain H2</fullName>
    </submittedName>
</protein>
<proteinExistence type="predicted"/>
<evidence type="ECO:0000259" key="1">
    <source>
        <dbReference type="Pfam" id="PF06668"/>
    </source>
</evidence>
<accession>A0ABV0R641</accession>
<feature type="domain" description="Inter-alpha-trypsin inhibitor heavy chain C-terminal" evidence="1">
    <location>
        <begin position="33"/>
        <end position="93"/>
    </location>
</feature>